<accession>A0A5R9KY58</accession>
<evidence type="ECO:0000313" key="2">
    <source>
        <dbReference type="EMBL" id="TLV01059.1"/>
    </source>
</evidence>
<dbReference type="Proteomes" id="UP000306402">
    <property type="component" value="Unassembled WGS sequence"/>
</dbReference>
<feature type="chain" id="PRO_5024441007" description="Porin family protein" evidence="1">
    <location>
        <begin position="22"/>
        <end position="226"/>
    </location>
</feature>
<evidence type="ECO:0000256" key="1">
    <source>
        <dbReference type="SAM" id="SignalP"/>
    </source>
</evidence>
<evidence type="ECO:0000313" key="3">
    <source>
        <dbReference type="Proteomes" id="UP000306402"/>
    </source>
</evidence>
<dbReference type="OrthoDB" id="949623at2"/>
<sequence length="226" mass="24878">MKKIILFTLLISAFSVNLVSAQFTGKRFISGEAAVTFGSSNPDESKATNGYGYGINVNFGKFKTETRASGWNLSTSLQGRKEYYNINNVETSVNGIRSVGGGIGHFWHFYKHFNDNFGIFGGPGIALNYVFDRRIEYPQGTAYEQKNHTVSASLDISAGGYYKLNERWWLLASLGFSQPVGVSFSAGSSTNMNDGVKSINHGLSYGFSPQITFPSVGLGLRYFFRD</sequence>
<dbReference type="RefSeq" id="WP_138366431.1">
    <property type="nucleotide sequence ID" value="NZ_VCEJ01000004.1"/>
</dbReference>
<keyword evidence="3" id="KW-1185">Reference proteome</keyword>
<gene>
    <name evidence="2" type="ORF">FEN17_16505</name>
</gene>
<evidence type="ECO:0008006" key="4">
    <source>
        <dbReference type="Google" id="ProtNLM"/>
    </source>
</evidence>
<protein>
    <recommendedName>
        <fullName evidence="4">Porin family protein</fullName>
    </recommendedName>
</protein>
<name>A0A5R9KY58_9BACT</name>
<dbReference type="EMBL" id="VCEJ01000004">
    <property type="protein sequence ID" value="TLV01059.1"/>
    <property type="molecule type" value="Genomic_DNA"/>
</dbReference>
<dbReference type="AlphaFoldDB" id="A0A5R9KY58"/>
<organism evidence="2 3">
    <name type="scientific">Dyadobacter luticola</name>
    <dbReference type="NCBI Taxonomy" id="1979387"/>
    <lineage>
        <taxon>Bacteria</taxon>
        <taxon>Pseudomonadati</taxon>
        <taxon>Bacteroidota</taxon>
        <taxon>Cytophagia</taxon>
        <taxon>Cytophagales</taxon>
        <taxon>Spirosomataceae</taxon>
        <taxon>Dyadobacter</taxon>
    </lineage>
</organism>
<feature type="signal peptide" evidence="1">
    <location>
        <begin position="1"/>
        <end position="21"/>
    </location>
</feature>
<keyword evidence="1" id="KW-0732">Signal</keyword>
<comment type="caution">
    <text evidence="2">The sequence shown here is derived from an EMBL/GenBank/DDBJ whole genome shotgun (WGS) entry which is preliminary data.</text>
</comment>
<proteinExistence type="predicted"/>
<reference evidence="2 3" key="1">
    <citation type="submission" date="2019-05" db="EMBL/GenBank/DDBJ databases">
        <authorList>
            <person name="Qu J.-H."/>
        </authorList>
    </citation>
    <scope>NUCLEOTIDE SEQUENCE [LARGE SCALE GENOMIC DNA]</scope>
    <source>
        <strain evidence="2 3">T17</strain>
    </source>
</reference>